<keyword evidence="4" id="KW-0521">NADP</keyword>
<dbReference type="InterPro" id="IPR036188">
    <property type="entry name" value="FAD/NAD-bd_sf"/>
</dbReference>
<reference evidence="6 7" key="1">
    <citation type="submission" date="2016-11" db="EMBL/GenBank/DDBJ databases">
        <title>The macronuclear genome of Stentor coeruleus: a giant cell with tiny introns.</title>
        <authorList>
            <person name="Slabodnick M."/>
            <person name="Ruby J.G."/>
            <person name="Reiff S.B."/>
            <person name="Swart E.C."/>
            <person name="Gosai S."/>
            <person name="Prabakaran S."/>
            <person name="Witkowska E."/>
            <person name="Larue G.E."/>
            <person name="Fisher S."/>
            <person name="Freeman R.M."/>
            <person name="Gunawardena J."/>
            <person name="Chu W."/>
            <person name="Stover N.A."/>
            <person name="Gregory B.D."/>
            <person name="Nowacki M."/>
            <person name="Derisi J."/>
            <person name="Roy S.W."/>
            <person name="Marshall W.F."/>
            <person name="Sood P."/>
        </authorList>
    </citation>
    <scope>NUCLEOTIDE SEQUENCE [LARGE SCALE GENOMIC DNA]</scope>
    <source>
        <strain evidence="6">WM001</strain>
    </source>
</reference>
<comment type="similarity">
    <text evidence="1">Belongs to the FMO family.</text>
</comment>
<dbReference type="Proteomes" id="UP000187209">
    <property type="component" value="Unassembled WGS sequence"/>
</dbReference>
<evidence type="ECO:0000256" key="4">
    <source>
        <dbReference type="ARBA" id="ARBA00022857"/>
    </source>
</evidence>
<keyword evidence="7" id="KW-1185">Reference proteome</keyword>
<dbReference type="Pfam" id="PF00743">
    <property type="entry name" value="FMO-like"/>
    <property type="match status" value="1"/>
</dbReference>
<evidence type="ECO:0000256" key="2">
    <source>
        <dbReference type="ARBA" id="ARBA00022630"/>
    </source>
</evidence>
<gene>
    <name evidence="6" type="ORF">SteCoe_17533</name>
</gene>
<evidence type="ECO:0008006" key="8">
    <source>
        <dbReference type="Google" id="ProtNLM"/>
    </source>
</evidence>
<organism evidence="6 7">
    <name type="scientific">Stentor coeruleus</name>
    <dbReference type="NCBI Taxonomy" id="5963"/>
    <lineage>
        <taxon>Eukaryota</taxon>
        <taxon>Sar</taxon>
        <taxon>Alveolata</taxon>
        <taxon>Ciliophora</taxon>
        <taxon>Postciliodesmatophora</taxon>
        <taxon>Heterotrichea</taxon>
        <taxon>Heterotrichida</taxon>
        <taxon>Stentoridae</taxon>
        <taxon>Stentor</taxon>
    </lineage>
</organism>
<dbReference type="PRINTS" id="PR00370">
    <property type="entry name" value="FMOXYGENASE"/>
</dbReference>
<evidence type="ECO:0000256" key="5">
    <source>
        <dbReference type="ARBA" id="ARBA00023002"/>
    </source>
</evidence>
<name>A0A1R2BYP5_9CILI</name>
<proteinExistence type="inferred from homology"/>
<protein>
    <recommendedName>
        <fullName evidence="8">Flavin-containing monooxygenase</fullName>
    </recommendedName>
</protein>
<dbReference type="PANTHER" id="PTHR23023">
    <property type="entry name" value="DIMETHYLANILINE MONOOXYGENASE"/>
    <property type="match status" value="1"/>
</dbReference>
<keyword evidence="3" id="KW-0274">FAD</keyword>
<keyword evidence="2" id="KW-0285">Flavoprotein</keyword>
<evidence type="ECO:0000256" key="1">
    <source>
        <dbReference type="ARBA" id="ARBA00009183"/>
    </source>
</evidence>
<dbReference type="InterPro" id="IPR050346">
    <property type="entry name" value="FMO-like"/>
</dbReference>
<dbReference type="GO" id="GO:0050661">
    <property type="term" value="F:NADP binding"/>
    <property type="evidence" value="ECO:0007669"/>
    <property type="project" value="InterPro"/>
</dbReference>
<dbReference type="Gene3D" id="3.50.50.60">
    <property type="entry name" value="FAD/NAD(P)-binding domain"/>
    <property type="match status" value="1"/>
</dbReference>
<sequence>MEVCIIGGGLSAVSSAKICKDHGLVPFILNKSSALGGVWKGFEGEVGVWPSLRCLNEKHLFSFSDYLWNLDDPDHPNPFHILNYMNGFIEKHDLSQYFHNSCEVTRLERSDGDYKVTWTHNGQTHERIFKYVVVSTGRYSKINYPFPNPEIFSGEIVHGGNYRNASIFKDKKVVAVGLSMTASELAFDAVPLAQSVTQVFKRPYICMKRCMQGAPFDMILFRTSIINQPGSALTDLENNNFFNQAFLQMVGKPENFHPLWKIDESILGKELLCAKAADDEYYDAVAEGKIIQHKGQVVKVYEHGVILEDGTQLEADVIAVGAGFQPDYDYLSDEIKATIQYDPKEKLLATIMCRSIFHPDLPRLCFVGNFASAAPGHHELQAEIGVKYMIGTLDISNEEIWRCVKDEEFARQNVKGSMSPYDFKNYLLDNFRMLKIDINIERIENELGLKDPPLVPYLYYMDRPGQMEICRAWAEDLKIKYPMFRKDN</sequence>
<evidence type="ECO:0000313" key="7">
    <source>
        <dbReference type="Proteomes" id="UP000187209"/>
    </source>
</evidence>
<dbReference type="InterPro" id="IPR000960">
    <property type="entry name" value="Flavin_mOase"/>
</dbReference>
<accession>A0A1R2BYP5</accession>
<dbReference type="PIRSF" id="PIRSF000332">
    <property type="entry name" value="FMO"/>
    <property type="match status" value="1"/>
</dbReference>
<dbReference type="GO" id="GO:0004499">
    <property type="term" value="F:N,N-dimethylaniline monooxygenase activity"/>
    <property type="evidence" value="ECO:0007669"/>
    <property type="project" value="InterPro"/>
</dbReference>
<evidence type="ECO:0000256" key="3">
    <source>
        <dbReference type="ARBA" id="ARBA00022827"/>
    </source>
</evidence>
<dbReference type="EMBL" id="MPUH01000362">
    <property type="protein sequence ID" value="OMJ81894.1"/>
    <property type="molecule type" value="Genomic_DNA"/>
</dbReference>
<comment type="caution">
    <text evidence="6">The sequence shown here is derived from an EMBL/GenBank/DDBJ whole genome shotgun (WGS) entry which is preliminary data.</text>
</comment>
<dbReference type="InterPro" id="IPR020946">
    <property type="entry name" value="Flavin_mOase-like"/>
</dbReference>
<dbReference type="GO" id="GO:0050660">
    <property type="term" value="F:flavin adenine dinucleotide binding"/>
    <property type="evidence" value="ECO:0007669"/>
    <property type="project" value="InterPro"/>
</dbReference>
<dbReference type="SUPFAM" id="SSF51905">
    <property type="entry name" value="FAD/NAD(P)-binding domain"/>
    <property type="match status" value="2"/>
</dbReference>
<evidence type="ECO:0000313" key="6">
    <source>
        <dbReference type="EMBL" id="OMJ81894.1"/>
    </source>
</evidence>
<dbReference type="AlphaFoldDB" id="A0A1R2BYP5"/>
<keyword evidence="5" id="KW-0560">Oxidoreductase</keyword>
<dbReference type="OrthoDB" id="66881at2759"/>